<protein>
    <submittedName>
        <fullName evidence="2">Uncharacterized protein</fullName>
    </submittedName>
</protein>
<organism evidence="1 2">
    <name type="scientific">Caenorhabditis tropicalis</name>
    <dbReference type="NCBI Taxonomy" id="1561998"/>
    <lineage>
        <taxon>Eukaryota</taxon>
        <taxon>Metazoa</taxon>
        <taxon>Ecdysozoa</taxon>
        <taxon>Nematoda</taxon>
        <taxon>Chromadorea</taxon>
        <taxon>Rhabditida</taxon>
        <taxon>Rhabditina</taxon>
        <taxon>Rhabditomorpha</taxon>
        <taxon>Rhabditoidea</taxon>
        <taxon>Rhabditidae</taxon>
        <taxon>Peloderinae</taxon>
        <taxon>Caenorhabditis</taxon>
    </lineage>
</organism>
<sequence>MSGQNSACDVINTFNHFFTNVPTDKSFDMTYKVYIRDLADIEDRSTLSARSSSVNLSGVKPVVIAAQGGDLTLVSMPSTMSSSTFSINENNYNFDESIGHSEIDRLCADNAARKDRSMIELGYMNNKYGDGRPLSIPSFVATPPTVYENLSVISSSTASSSSSSSSCQSKAFTEKVREFERMSATEDKVLGGDKLYVKIADCFN</sequence>
<dbReference type="WBParaSite" id="Csp11.Scaffold94.g545.t2">
    <property type="protein sequence ID" value="Csp11.Scaffold94.g545.t2"/>
    <property type="gene ID" value="Csp11.Scaffold94.g545"/>
</dbReference>
<dbReference type="Proteomes" id="UP000095282">
    <property type="component" value="Unplaced"/>
</dbReference>
<evidence type="ECO:0000313" key="1">
    <source>
        <dbReference type="Proteomes" id="UP000095282"/>
    </source>
</evidence>
<accession>A0A1I7V561</accession>
<name>A0A1I7V561_9PELO</name>
<dbReference type="AlphaFoldDB" id="A0A1I7V561"/>
<evidence type="ECO:0000313" key="2">
    <source>
        <dbReference type="WBParaSite" id="Csp11.Scaffold94.g545.t2"/>
    </source>
</evidence>
<keyword evidence="1" id="KW-1185">Reference proteome</keyword>
<proteinExistence type="predicted"/>
<reference evidence="2" key="1">
    <citation type="submission" date="2016-11" db="UniProtKB">
        <authorList>
            <consortium name="WormBaseParasite"/>
        </authorList>
    </citation>
    <scope>IDENTIFICATION</scope>
</reference>
<dbReference type="eggNOG" id="ENOG502TI54">
    <property type="taxonomic scope" value="Eukaryota"/>
</dbReference>